<keyword evidence="2" id="KW-1185">Reference proteome</keyword>
<gene>
    <name evidence="1" type="ORF">MUK42_15327</name>
</gene>
<dbReference type="Proteomes" id="UP001055439">
    <property type="component" value="Chromosome 8"/>
</dbReference>
<dbReference type="InterPro" id="IPR005801">
    <property type="entry name" value="ADC_synthase"/>
</dbReference>
<accession>A0A9E7I1J3</accession>
<reference evidence="1" key="1">
    <citation type="submission" date="2022-05" db="EMBL/GenBank/DDBJ databases">
        <title>The Musa troglodytarum L. genome provides insights into the mechanism of non-climacteric behaviour and enrichment of carotenoids.</title>
        <authorList>
            <person name="Wang J."/>
        </authorList>
    </citation>
    <scope>NUCLEOTIDE SEQUENCE</scope>
    <source>
        <tissue evidence="1">Leaf</tissue>
    </source>
</reference>
<sequence length="73" mass="8097">MLSSKAYIRHSDIPPPKSSCLWIADRGGSSIYKRKWHGVSILVFAGAGIVEGTIPSLEWEELELKESQIIARS</sequence>
<organism evidence="1 2">
    <name type="scientific">Musa troglodytarum</name>
    <name type="common">fe'i banana</name>
    <dbReference type="NCBI Taxonomy" id="320322"/>
    <lineage>
        <taxon>Eukaryota</taxon>
        <taxon>Viridiplantae</taxon>
        <taxon>Streptophyta</taxon>
        <taxon>Embryophyta</taxon>
        <taxon>Tracheophyta</taxon>
        <taxon>Spermatophyta</taxon>
        <taxon>Magnoliopsida</taxon>
        <taxon>Liliopsida</taxon>
        <taxon>Zingiberales</taxon>
        <taxon>Musaceae</taxon>
        <taxon>Musa</taxon>
    </lineage>
</organism>
<proteinExistence type="predicted"/>
<dbReference type="EMBL" id="CP097510">
    <property type="protein sequence ID" value="URE40918.1"/>
    <property type="molecule type" value="Genomic_DNA"/>
</dbReference>
<protein>
    <submittedName>
        <fullName evidence="1">Uncharacterized protein</fullName>
    </submittedName>
</protein>
<evidence type="ECO:0000313" key="1">
    <source>
        <dbReference type="EMBL" id="URE40918.1"/>
    </source>
</evidence>
<dbReference type="SUPFAM" id="SSF56322">
    <property type="entry name" value="ADC synthase"/>
    <property type="match status" value="1"/>
</dbReference>
<dbReference type="Gene3D" id="3.60.120.10">
    <property type="entry name" value="Anthranilate synthase"/>
    <property type="match status" value="1"/>
</dbReference>
<dbReference type="AlphaFoldDB" id="A0A9E7I1J3"/>
<evidence type="ECO:0000313" key="2">
    <source>
        <dbReference type="Proteomes" id="UP001055439"/>
    </source>
</evidence>
<name>A0A9E7I1J3_9LILI</name>